<dbReference type="Pfam" id="PF00633">
    <property type="entry name" value="HHH"/>
    <property type="match status" value="1"/>
</dbReference>
<evidence type="ECO:0000256" key="3">
    <source>
        <dbReference type="ARBA" id="ARBA00008343"/>
    </source>
</evidence>
<dbReference type="GO" id="GO:0006284">
    <property type="term" value="P:base-excision repair"/>
    <property type="evidence" value="ECO:0007669"/>
    <property type="project" value="InterPro"/>
</dbReference>
<keyword evidence="9" id="KW-0378">Hydrolase</keyword>
<dbReference type="InterPro" id="IPR011257">
    <property type="entry name" value="DNA_glycosylase"/>
</dbReference>
<comment type="caution">
    <text evidence="15">The sequence shown here is derived from an EMBL/GenBank/DDBJ whole genome shotgun (WGS) entry which is preliminary data.</text>
</comment>
<evidence type="ECO:0000256" key="5">
    <source>
        <dbReference type="ARBA" id="ARBA00022023"/>
    </source>
</evidence>
<dbReference type="InterPro" id="IPR003265">
    <property type="entry name" value="HhH-GPD_domain"/>
</dbReference>
<proteinExistence type="inferred from homology"/>
<evidence type="ECO:0000256" key="12">
    <source>
        <dbReference type="ARBA" id="ARBA00023204"/>
    </source>
</evidence>
<keyword evidence="11" id="KW-0411">Iron-sulfur</keyword>
<evidence type="ECO:0000256" key="10">
    <source>
        <dbReference type="ARBA" id="ARBA00023004"/>
    </source>
</evidence>
<dbReference type="GO" id="GO:0034039">
    <property type="term" value="F:8-oxo-7,8-dihydroguanine DNA N-glycosylase activity"/>
    <property type="evidence" value="ECO:0007669"/>
    <property type="project" value="TreeGrafter"/>
</dbReference>
<dbReference type="InterPro" id="IPR044298">
    <property type="entry name" value="MIG/MutY"/>
</dbReference>
<reference evidence="15 16" key="1">
    <citation type="journal article" date="2018" name="Nat. Biotechnol.">
        <title>A standardized bacterial taxonomy based on genome phylogeny substantially revises the tree of life.</title>
        <authorList>
            <person name="Parks D.H."/>
            <person name="Chuvochina M."/>
            <person name="Waite D.W."/>
            <person name="Rinke C."/>
            <person name="Skarshewski A."/>
            <person name="Chaumeil P.A."/>
            <person name="Hugenholtz P."/>
        </authorList>
    </citation>
    <scope>NUCLEOTIDE SEQUENCE [LARGE SCALE GENOMIC DNA]</scope>
    <source>
        <strain evidence="15">UBA11247</strain>
    </source>
</reference>
<evidence type="ECO:0000256" key="13">
    <source>
        <dbReference type="ARBA" id="ARBA00023295"/>
    </source>
</evidence>
<dbReference type="GO" id="GO:0051539">
    <property type="term" value="F:4 iron, 4 sulfur cluster binding"/>
    <property type="evidence" value="ECO:0007669"/>
    <property type="project" value="UniProtKB-KW"/>
</dbReference>
<dbReference type="CDD" id="cd00056">
    <property type="entry name" value="ENDO3c"/>
    <property type="match status" value="1"/>
</dbReference>
<keyword evidence="10" id="KW-0408">Iron</keyword>
<dbReference type="GO" id="GO:0046872">
    <property type="term" value="F:metal ion binding"/>
    <property type="evidence" value="ECO:0007669"/>
    <property type="project" value="UniProtKB-KW"/>
</dbReference>
<evidence type="ECO:0000256" key="4">
    <source>
        <dbReference type="ARBA" id="ARBA00012045"/>
    </source>
</evidence>
<name>A0A3D4T1Q1_9CORY</name>
<dbReference type="FunFam" id="1.10.340.30:FF:000003">
    <property type="entry name" value="A/G-specific adenine glycosylase"/>
    <property type="match status" value="1"/>
</dbReference>
<evidence type="ECO:0000256" key="6">
    <source>
        <dbReference type="ARBA" id="ARBA00022485"/>
    </source>
</evidence>
<dbReference type="PANTHER" id="PTHR42944">
    <property type="entry name" value="ADENINE DNA GLYCOSYLASE"/>
    <property type="match status" value="1"/>
</dbReference>
<dbReference type="InterPro" id="IPR004036">
    <property type="entry name" value="Endonuclease-III-like_CS2"/>
</dbReference>
<keyword evidence="6" id="KW-0004">4Fe-4S</keyword>
<dbReference type="EC" id="3.2.2.31" evidence="4"/>
<dbReference type="AlphaFoldDB" id="A0A3D4T1Q1"/>
<dbReference type="SUPFAM" id="SSF48150">
    <property type="entry name" value="DNA-glycosylase"/>
    <property type="match status" value="1"/>
</dbReference>
<keyword evidence="8" id="KW-0227">DNA damage</keyword>
<feature type="non-terminal residue" evidence="15">
    <location>
        <position position="178"/>
    </location>
</feature>
<dbReference type="Pfam" id="PF00730">
    <property type="entry name" value="HhH-GPD"/>
    <property type="match status" value="1"/>
</dbReference>
<sequence>MPSSCSTGELLNSWYAGHARDLPWRAPGTSPWAVLLSEIMSQQTPVARVEPRWREWLDRWPDPAALAAAPTDEVLRAWANLGYPRRALRLRECAAALVERHGGEVPSDVGELLALPGIGGYTARAVAAFAFGQAVPVVDTNVRRVHRRLVRGDYLQGAASASDLPAVADLLPWVDADP</sequence>
<dbReference type="Gene3D" id="1.10.340.30">
    <property type="entry name" value="Hypothetical protein, domain 2"/>
    <property type="match status" value="1"/>
</dbReference>
<dbReference type="STRING" id="863239.GCA_000213935_01816"/>
<keyword evidence="12" id="KW-0234">DNA repair</keyword>
<dbReference type="GO" id="GO:0000701">
    <property type="term" value="F:purine-specific mismatch base pair DNA N-glycosylase activity"/>
    <property type="evidence" value="ECO:0007669"/>
    <property type="project" value="UniProtKB-EC"/>
</dbReference>
<dbReference type="EMBL" id="DQID01000307">
    <property type="protein sequence ID" value="HCT15462.1"/>
    <property type="molecule type" value="Genomic_DNA"/>
</dbReference>
<evidence type="ECO:0000256" key="8">
    <source>
        <dbReference type="ARBA" id="ARBA00022763"/>
    </source>
</evidence>
<keyword evidence="13" id="KW-0326">Glycosidase</keyword>
<evidence type="ECO:0000256" key="2">
    <source>
        <dbReference type="ARBA" id="ARBA00001966"/>
    </source>
</evidence>
<dbReference type="Proteomes" id="UP000261739">
    <property type="component" value="Unassembled WGS sequence"/>
</dbReference>
<comment type="cofactor">
    <cofactor evidence="2">
        <name>[4Fe-4S] cluster</name>
        <dbReference type="ChEBI" id="CHEBI:49883"/>
    </cofactor>
</comment>
<evidence type="ECO:0000259" key="14">
    <source>
        <dbReference type="SMART" id="SM00478"/>
    </source>
</evidence>
<evidence type="ECO:0000313" key="15">
    <source>
        <dbReference type="EMBL" id="HCT15462.1"/>
    </source>
</evidence>
<evidence type="ECO:0000313" key="16">
    <source>
        <dbReference type="Proteomes" id="UP000261739"/>
    </source>
</evidence>
<comment type="similarity">
    <text evidence="3">Belongs to the Nth/MutY family.</text>
</comment>
<dbReference type="GO" id="GO:0006298">
    <property type="term" value="P:mismatch repair"/>
    <property type="evidence" value="ECO:0007669"/>
    <property type="project" value="TreeGrafter"/>
</dbReference>
<evidence type="ECO:0000256" key="1">
    <source>
        <dbReference type="ARBA" id="ARBA00000843"/>
    </source>
</evidence>
<dbReference type="InterPro" id="IPR000445">
    <property type="entry name" value="HhH_motif"/>
</dbReference>
<accession>A0A3D4T1Q1</accession>
<comment type="catalytic activity">
    <reaction evidence="1">
        <text>Hydrolyzes free adenine bases from 7,8-dihydro-8-oxoguanine:adenine mismatched double-stranded DNA, leaving an apurinic site.</text>
        <dbReference type="EC" id="3.2.2.31"/>
    </reaction>
</comment>
<dbReference type="GO" id="GO:0035485">
    <property type="term" value="F:adenine/guanine mispair binding"/>
    <property type="evidence" value="ECO:0007669"/>
    <property type="project" value="TreeGrafter"/>
</dbReference>
<feature type="domain" description="HhH-GPD" evidence="14">
    <location>
        <begin position="40"/>
        <end position="177"/>
    </location>
</feature>
<dbReference type="PROSITE" id="PS01155">
    <property type="entry name" value="ENDONUCLEASE_III_2"/>
    <property type="match status" value="1"/>
</dbReference>
<dbReference type="SMART" id="SM00478">
    <property type="entry name" value="ENDO3c"/>
    <property type="match status" value="1"/>
</dbReference>
<evidence type="ECO:0000256" key="11">
    <source>
        <dbReference type="ARBA" id="ARBA00023014"/>
    </source>
</evidence>
<gene>
    <name evidence="15" type="ORF">DIW82_11960</name>
</gene>
<protein>
    <recommendedName>
        <fullName evidence="5">Adenine DNA glycosylase</fullName>
        <ecNumber evidence="4">3.2.2.31</ecNumber>
    </recommendedName>
</protein>
<evidence type="ECO:0000256" key="7">
    <source>
        <dbReference type="ARBA" id="ARBA00022723"/>
    </source>
</evidence>
<organism evidence="15 16">
    <name type="scientific">Corynebacterium nuruki</name>
    <dbReference type="NCBI Taxonomy" id="1032851"/>
    <lineage>
        <taxon>Bacteria</taxon>
        <taxon>Bacillati</taxon>
        <taxon>Actinomycetota</taxon>
        <taxon>Actinomycetes</taxon>
        <taxon>Mycobacteriales</taxon>
        <taxon>Corynebacteriaceae</taxon>
        <taxon>Corynebacterium</taxon>
    </lineage>
</organism>
<dbReference type="GO" id="GO:0032357">
    <property type="term" value="F:oxidized purine DNA binding"/>
    <property type="evidence" value="ECO:0007669"/>
    <property type="project" value="TreeGrafter"/>
</dbReference>
<evidence type="ECO:0000256" key="9">
    <source>
        <dbReference type="ARBA" id="ARBA00022801"/>
    </source>
</evidence>
<dbReference type="PANTHER" id="PTHR42944:SF1">
    <property type="entry name" value="ADENINE DNA GLYCOSYLASE"/>
    <property type="match status" value="1"/>
</dbReference>
<keyword evidence="7" id="KW-0479">Metal-binding</keyword>